<proteinExistence type="predicted"/>
<sequence length="73" mass="8495">MEDFIGNFTEEEMRNAVALIEQAKKNEAARKQERAEASKPRPFTEEEKRQANALVAYAKECMAARRLEHKKKK</sequence>
<evidence type="ECO:0000313" key="2">
    <source>
        <dbReference type="EMBL" id="QHU18320.1"/>
    </source>
</evidence>
<name>A0A6C0KNP8_9ZZZZ</name>
<reference evidence="2" key="1">
    <citation type="journal article" date="2020" name="Nature">
        <title>Giant virus diversity and host interactions through global metagenomics.</title>
        <authorList>
            <person name="Schulz F."/>
            <person name="Roux S."/>
            <person name="Paez-Espino D."/>
            <person name="Jungbluth S."/>
            <person name="Walsh D.A."/>
            <person name="Denef V.J."/>
            <person name="McMahon K.D."/>
            <person name="Konstantinidis K.T."/>
            <person name="Eloe-Fadrosh E.A."/>
            <person name="Kyrpides N.C."/>
            <person name="Woyke T."/>
        </authorList>
    </citation>
    <scope>NUCLEOTIDE SEQUENCE</scope>
    <source>
        <strain evidence="2">GVMAG-S-3300013006-138</strain>
    </source>
</reference>
<dbReference type="AlphaFoldDB" id="A0A6C0KNP8"/>
<accession>A0A6C0KNP8</accession>
<dbReference type="EMBL" id="MN740927">
    <property type="protein sequence ID" value="QHU18320.1"/>
    <property type="molecule type" value="Genomic_DNA"/>
</dbReference>
<evidence type="ECO:0000256" key="1">
    <source>
        <dbReference type="SAM" id="MobiDB-lite"/>
    </source>
</evidence>
<feature type="region of interest" description="Disordered" evidence="1">
    <location>
        <begin position="28"/>
        <end position="48"/>
    </location>
</feature>
<protein>
    <submittedName>
        <fullName evidence="2">Uncharacterized protein</fullName>
    </submittedName>
</protein>
<organism evidence="2">
    <name type="scientific">viral metagenome</name>
    <dbReference type="NCBI Taxonomy" id="1070528"/>
    <lineage>
        <taxon>unclassified sequences</taxon>
        <taxon>metagenomes</taxon>
        <taxon>organismal metagenomes</taxon>
    </lineage>
</organism>